<dbReference type="PROSITE" id="PS50082">
    <property type="entry name" value="WD_REPEATS_2"/>
    <property type="match status" value="4"/>
</dbReference>
<feature type="repeat" description="WD" evidence="3">
    <location>
        <begin position="386"/>
        <end position="425"/>
    </location>
</feature>
<dbReference type="InterPro" id="IPR001810">
    <property type="entry name" value="F-box_dom"/>
</dbReference>
<feature type="repeat" description="WD" evidence="3">
    <location>
        <begin position="346"/>
        <end position="385"/>
    </location>
</feature>
<dbReference type="PROSITE" id="PS50294">
    <property type="entry name" value="WD_REPEATS_REGION"/>
    <property type="match status" value="4"/>
</dbReference>
<dbReference type="eggNOG" id="KOG0274">
    <property type="taxonomic scope" value="Eukaryota"/>
</dbReference>
<feature type="repeat" description="WD" evidence="3">
    <location>
        <begin position="224"/>
        <end position="263"/>
    </location>
</feature>
<accession>A0A0D2US53</accession>
<feature type="compositionally biased region" description="Low complexity" evidence="4">
    <location>
        <begin position="11"/>
        <end position="50"/>
    </location>
</feature>
<dbReference type="OrthoDB" id="674604at2759"/>
<dbReference type="InterPro" id="IPR001680">
    <property type="entry name" value="WD40_rpt"/>
</dbReference>
<dbReference type="PRINTS" id="PR00320">
    <property type="entry name" value="GPROTEINBRPT"/>
</dbReference>
<dbReference type="PhylomeDB" id="A0A0D2US53"/>
<dbReference type="SUPFAM" id="SSF81383">
    <property type="entry name" value="F-box domain"/>
    <property type="match status" value="1"/>
</dbReference>
<dbReference type="InterPro" id="IPR036047">
    <property type="entry name" value="F-box-like_dom_sf"/>
</dbReference>
<dbReference type="Gene3D" id="1.20.1280.50">
    <property type="match status" value="1"/>
</dbReference>
<gene>
    <name evidence="6" type="ORF">CAOG_007894</name>
</gene>
<sequence length="467" mass="51883">MDLVAEDIQPSVSNSSKNSNSSSSSSIINNNNNSSSSSSSSSSNNSRSNSGANDSDRVPSDDTPAPAAPAAEPNEQPADESDAAVMRVDFLQLLPRELGLLVLRLVGESDLQSLLHCACVSRQWKDLAEDNQLWRSLCVAFDRPLIWRDRAVAKLGRVEPWRTTMRRRWQTHQRWRRGEFNLFTFPVSSNPFTISFDLDQVISGYDTGDVIVAKLPRGQALPTFKGHTMSIRSLRFVGDVLVTGSEDNTLRIWSIASASCLHVLEAHTSMVACVRFGNDGIFCSGSWDQTVKVWNTEGQMLCNLNLEAPVNAVYLLGHSLATHHTELIQIYTLSSDYSSASLHSTMVGHLDEVLCLQMDEENVVSGSMDKTIRVWRRSDSSCLSTLKGHSRPISCLQFNRDRIVSGDWNGSLRVWDFATFTPLYILIESGPSISDLQFNDSVIMLSADDAQSRVCDFSRLENEFLFL</sequence>
<dbReference type="PROSITE" id="PS00678">
    <property type="entry name" value="WD_REPEATS_1"/>
    <property type="match status" value="1"/>
</dbReference>
<evidence type="ECO:0000313" key="6">
    <source>
        <dbReference type="EMBL" id="KJE97796.1"/>
    </source>
</evidence>
<name>A0A0D2US53_CAPO3</name>
<dbReference type="FunCoup" id="A0A0D2US53">
    <property type="interactions" value="106"/>
</dbReference>
<dbReference type="OMA" id="NWINEEP"/>
<evidence type="ECO:0000256" key="1">
    <source>
        <dbReference type="ARBA" id="ARBA00022574"/>
    </source>
</evidence>
<dbReference type="PANTHER" id="PTHR14604">
    <property type="entry name" value="WD40 REPEAT PF20"/>
    <property type="match status" value="1"/>
</dbReference>
<dbReference type="PROSITE" id="PS50181">
    <property type="entry name" value="FBOX"/>
    <property type="match status" value="1"/>
</dbReference>
<evidence type="ECO:0000259" key="5">
    <source>
        <dbReference type="PROSITE" id="PS50181"/>
    </source>
</evidence>
<dbReference type="STRING" id="595528.A0A0D2US53"/>
<dbReference type="InterPro" id="IPR020472">
    <property type="entry name" value="WD40_PAC1"/>
</dbReference>
<dbReference type="InterPro" id="IPR036322">
    <property type="entry name" value="WD40_repeat_dom_sf"/>
</dbReference>
<feature type="region of interest" description="Disordered" evidence="4">
    <location>
        <begin position="1"/>
        <end position="81"/>
    </location>
</feature>
<evidence type="ECO:0000256" key="3">
    <source>
        <dbReference type="PROSITE-ProRule" id="PRU00221"/>
    </source>
</evidence>
<dbReference type="Proteomes" id="UP000008743">
    <property type="component" value="Unassembled WGS sequence"/>
</dbReference>
<keyword evidence="7" id="KW-1185">Reference proteome</keyword>
<dbReference type="Pfam" id="PF12937">
    <property type="entry name" value="F-box-like"/>
    <property type="match status" value="1"/>
</dbReference>
<dbReference type="Pfam" id="PF00400">
    <property type="entry name" value="WD40"/>
    <property type="match status" value="4"/>
</dbReference>
<dbReference type="Gene3D" id="2.130.10.10">
    <property type="entry name" value="YVTN repeat-like/Quinoprotein amine dehydrogenase"/>
    <property type="match status" value="1"/>
</dbReference>
<feature type="repeat" description="WD" evidence="3">
    <location>
        <begin position="264"/>
        <end position="297"/>
    </location>
</feature>
<dbReference type="CDD" id="cd00200">
    <property type="entry name" value="WD40"/>
    <property type="match status" value="1"/>
</dbReference>
<evidence type="ECO:0000256" key="4">
    <source>
        <dbReference type="SAM" id="MobiDB-lite"/>
    </source>
</evidence>
<dbReference type="EMBL" id="KE346375">
    <property type="protein sequence ID" value="KJE97796.1"/>
    <property type="molecule type" value="Genomic_DNA"/>
</dbReference>
<feature type="compositionally biased region" description="Low complexity" evidence="4">
    <location>
        <begin position="61"/>
        <end position="76"/>
    </location>
</feature>
<dbReference type="PANTHER" id="PTHR14604:SF4">
    <property type="entry name" value="F-BOX DOMAIN-CONTAINING PROTEIN"/>
    <property type="match status" value="1"/>
</dbReference>
<evidence type="ECO:0000256" key="2">
    <source>
        <dbReference type="ARBA" id="ARBA00022737"/>
    </source>
</evidence>
<dbReference type="SMART" id="SM00320">
    <property type="entry name" value="WD40"/>
    <property type="match status" value="5"/>
</dbReference>
<protein>
    <recommendedName>
        <fullName evidence="5">F-box domain-containing protein</fullName>
    </recommendedName>
</protein>
<organism evidence="6 7">
    <name type="scientific">Capsaspora owczarzaki (strain ATCC 30864)</name>
    <dbReference type="NCBI Taxonomy" id="595528"/>
    <lineage>
        <taxon>Eukaryota</taxon>
        <taxon>Filasterea</taxon>
        <taxon>Capsaspora</taxon>
    </lineage>
</organism>
<proteinExistence type="predicted"/>
<dbReference type="InterPro" id="IPR050995">
    <property type="entry name" value="WD-F-box_domain-protein"/>
</dbReference>
<dbReference type="InParanoid" id="A0A0D2US53"/>
<dbReference type="InterPro" id="IPR019775">
    <property type="entry name" value="WD40_repeat_CS"/>
</dbReference>
<reference evidence="7" key="1">
    <citation type="submission" date="2011-02" db="EMBL/GenBank/DDBJ databases">
        <title>The Genome Sequence of Capsaspora owczarzaki ATCC 30864.</title>
        <authorList>
            <person name="Russ C."/>
            <person name="Cuomo C."/>
            <person name="Burger G."/>
            <person name="Gray M.W."/>
            <person name="Holland P.W.H."/>
            <person name="King N."/>
            <person name="Lang F.B.F."/>
            <person name="Roger A.J."/>
            <person name="Ruiz-Trillo I."/>
            <person name="Young S.K."/>
            <person name="Zeng Q."/>
            <person name="Gargeya S."/>
            <person name="Alvarado L."/>
            <person name="Berlin A."/>
            <person name="Chapman S.B."/>
            <person name="Chen Z."/>
            <person name="Freedman E."/>
            <person name="Gellesch M."/>
            <person name="Goldberg J."/>
            <person name="Griggs A."/>
            <person name="Gujja S."/>
            <person name="Heilman E."/>
            <person name="Heiman D."/>
            <person name="Howarth C."/>
            <person name="Mehta T."/>
            <person name="Neiman D."/>
            <person name="Pearson M."/>
            <person name="Roberts A."/>
            <person name="Saif S."/>
            <person name="Shea T."/>
            <person name="Shenoy N."/>
            <person name="Sisk P."/>
            <person name="Stolte C."/>
            <person name="Sykes S."/>
            <person name="White J."/>
            <person name="Yandava C."/>
            <person name="Haas B."/>
            <person name="Nusbaum C."/>
            <person name="Birren B."/>
        </authorList>
    </citation>
    <scope>NUCLEOTIDE SEQUENCE</scope>
    <source>
        <strain evidence="7">ATCC 30864</strain>
    </source>
</reference>
<dbReference type="InterPro" id="IPR015943">
    <property type="entry name" value="WD40/YVTN_repeat-like_dom_sf"/>
</dbReference>
<dbReference type="AlphaFoldDB" id="A0A0D2US53"/>
<feature type="domain" description="F-box" evidence="5">
    <location>
        <begin position="88"/>
        <end position="137"/>
    </location>
</feature>
<keyword evidence="2" id="KW-0677">Repeat</keyword>
<evidence type="ECO:0000313" key="7">
    <source>
        <dbReference type="Proteomes" id="UP000008743"/>
    </source>
</evidence>
<dbReference type="SUPFAM" id="SSF50978">
    <property type="entry name" value="WD40 repeat-like"/>
    <property type="match status" value="1"/>
</dbReference>
<keyword evidence="1 3" id="KW-0853">WD repeat</keyword>
<dbReference type="RefSeq" id="XP_004342979.1">
    <property type="nucleotide sequence ID" value="XM_004342929.2"/>
</dbReference>